<feature type="non-terminal residue" evidence="3">
    <location>
        <position position="522"/>
    </location>
</feature>
<dbReference type="Pfam" id="PF18803">
    <property type="entry name" value="CxC2"/>
    <property type="match status" value="1"/>
</dbReference>
<sequence length="522" mass="59631">LRVQLGHPDGSHCPCPAAGPTDFTVIHTNKLHCVNVVFCHCSVSVTKEPWEQLMLNEWLPATMDRPKTASTFRTLELFHMLSHWGKITAYDFYMTLEKLTDNIGQKKFTPIHTSGTSCGFKSRYESFLQLTRQWRHLKELKRARRGNDGVRKVAETHAGELAVKCIACLAPGINLPTGWENAIVEERFLYTVFIAINACFCLKRRTAGTWEMDPPLCDGGSYFVESGPYCQYCDTVKDQKEICTCTGLAAMDFANTKYSEGYSATGVGMCSCGRHELVMPNGVGDLQKGKRYANMDYITASALLHIHHLLFLLVSYDIVCQWSQKCFERLKSLPPSVRLTAVRRILAFVIPKLHILRHVIKCQEKYNLLYTLGAAMADMEGIERVWSGSGLLGTSTREMGPGSRQNTIEDYWHNWNWQKTVSLGMHFMFSAFVAYSYCIFTISGTLLLRRLKSARKELKIQRKELRTWESNQLQDAPHWKKMVEDFERQNSDENPFSLPSSGMPTLFFFFFHSQNLTHFLQV</sequence>
<evidence type="ECO:0000259" key="2">
    <source>
        <dbReference type="Pfam" id="PF18803"/>
    </source>
</evidence>
<dbReference type="InterPro" id="IPR041457">
    <property type="entry name" value="CxC2_KDZ-assoc"/>
</dbReference>
<gene>
    <name evidence="3" type="ORF">GYMLUDRAFT_183796</name>
</gene>
<organism evidence="3 4">
    <name type="scientific">Collybiopsis luxurians FD-317 M1</name>
    <dbReference type="NCBI Taxonomy" id="944289"/>
    <lineage>
        <taxon>Eukaryota</taxon>
        <taxon>Fungi</taxon>
        <taxon>Dikarya</taxon>
        <taxon>Basidiomycota</taxon>
        <taxon>Agaricomycotina</taxon>
        <taxon>Agaricomycetes</taxon>
        <taxon>Agaricomycetidae</taxon>
        <taxon>Agaricales</taxon>
        <taxon>Marasmiineae</taxon>
        <taxon>Omphalotaceae</taxon>
        <taxon>Collybiopsis</taxon>
        <taxon>Collybiopsis luxurians</taxon>
    </lineage>
</organism>
<feature type="transmembrane region" description="Helical" evidence="1">
    <location>
        <begin position="427"/>
        <end position="448"/>
    </location>
</feature>
<keyword evidence="1" id="KW-0472">Membrane</keyword>
<dbReference type="Proteomes" id="UP000053593">
    <property type="component" value="Unassembled WGS sequence"/>
</dbReference>
<dbReference type="PANTHER" id="PTHR33096">
    <property type="entry name" value="CXC2 DOMAIN-CONTAINING PROTEIN"/>
    <property type="match status" value="1"/>
</dbReference>
<feature type="domain" description="CxC2-like cysteine cluster KDZ transposase-associated" evidence="2">
    <location>
        <begin position="1"/>
        <end position="104"/>
    </location>
</feature>
<evidence type="ECO:0000256" key="1">
    <source>
        <dbReference type="SAM" id="Phobius"/>
    </source>
</evidence>
<dbReference type="OrthoDB" id="3214502at2759"/>
<dbReference type="Pfam" id="PF18758">
    <property type="entry name" value="KDZ"/>
    <property type="match status" value="1"/>
</dbReference>
<evidence type="ECO:0000313" key="4">
    <source>
        <dbReference type="Proteomes" id="UP000053593"/>
    </source>
</evidence>
<dbReference type="HOGENOM" id="CLU_003703_5_4_1"/>
<dbReference type="PANTHER" id="PTHR33096:SF1">
    <property type="entry name" value="CXC1-LIKE CYSTEINE CLUSTER ASSOCIATED WITH KDZ TRANSPOSASES DOMAIN-CONTAINING PROTEIN"/>
    <property type="match status" value="1"/>
</dbReference>
<reference evidence="3 4" key="1">
    <citation type="submission" date="2014-04" db="EMBL/GenBank/DDBJ databases">
        <title>Evolutionary Origins and Diversification of the Mycorrhizal Mutualists.</title>
        <authorList>
            <consortium name="DOE Joint Genome Institute"/>
            <consortium name="Mycorrhizal Genomics Consortium"/>
            <person name="Kohler A."/>
            <person name="Kuo A."/>
            <person name="Nagy L.G."/>
            <person name="Floudas D."/>
            <person name="Copeland A."/>
            <person name="Barry K.W."/>
            <person name="Cichocki N."/>
            <person name="Veneault-Fourrey C."/>
            <person name="LaButti K."/>
            <person name="Lindquist E.A."/>
            <person name="Lipzen A."/>
            <person name="Lundell T."/>
            <person name="Morin E."/>
            <person name="Murat C."/>
            <person name="Riley R."/>
            <person name="Ohm R."/>
            <person name="Sun H."/>
            <person name="Tunlid A."/>
            <person name="Henrissat B."/>
            <person name="Grigoriev I.V."/>
            <person name="Hibbett D.S."/>
            <person name="Martin F."/>
        </authorList>
    </citation>
    <scope>NUCLEOTIDE SEQUENCE [LARGE SCALE GENOMIC DNA]</scope>
    <source>
        <strain evidence="3 4">FD-317 M1</strain>
    </source>
</reference>
<keyword evidence="1" id="KW-1133">Transmembrane helix</keyword>
<keyword evidence="1" id="KW-0812">Transmembrane</keyword>
<dbReference type="InterPro" id="IPR040521">
    <property type="entry name" value="KDZ"/>
</dbReference>
<proteinExistence type="predicted"/>
<dbReference type="EMBL" id="KN835105">
    <property type="protein sequence ID" value="KIK49693.1"/>
    <property type="molecule type" value="Genomic_DNA"/>
</dbReference>
<evidence type="ECO:0000313" key="3">
    <source>
        <dbReference type="EMBL" id="KIK49693.1"/>
    </source>
</evidence>
<protein>
    <recommendedName>
        <fullName evidence="2">CxC2-like cysteine cluster KDZ transposase-associated domain-containing protein</fullName>
    </recommendedName>
</protein>
<dbReference type="AlphaFoldDB" id="A0A0D0C4E6"/>
<keyword evidence="4" id="KW-1185">Reference proteome</keyword>
<accession>A0A0D0C4E6</accession>
<name>A0A0D0C4E6_9AGAR</name>